<feature type="region of interest" description="Disordered" evidence="1">
    <location>
        <begin position="514"/>
        <end position="566"/>
    </location>
</feature>
<feature type="compositionally biased region" description="Basic residues" evidence="1">
    <location>
        <begin position="30"/>
        <end position="42"/>
    </location>
</feature>
<evidence type="ECO:0000313" key="4">
    <source>
        <dbReference type="Proteomes" id="UP000054408"/>
    </source>
</evidence>
<dbReference type="OMA" id="WTATESV"/>
<dbReference type="RefSeq" id="XP_013761651.1">
    <property type="nucleotide sequence ID" value="XM_013906197.1"/>
</dbReference>
<dbReference type="STRING" id="461836.A0A0L0DRV2"/>
<dbReference type="SUPFAM" id="SSF81631">
    <property type="entry name" value="PAP/OAS1 substrate-binding domain"/>
    <property type="match status" value="1"/>
</dbReference>
<proteinExistence type="predicted"/>
<feature type="compositionally biased region" description="Low complexity" evidence="1">
    <location>
        <begin position="82"/>
        <end position="96"/>
    </location>
</feature>
<dbReference type="Proteomes" id="UP000054408">
    <property type="component" value="Unassembled WGS sequence"/>
</dbReference>
<dbReference type="GO" id="GO:0043634">
    <property type="term" value="P:polyadenylation-dependent ncRNA catabolic process"/>
    <property type="evidence" value="ECO:0007669"/>
    <property type="project" value="TreeGrafter"/>
</dbReference>
<dbReference type="GO" id="GO:1990817">
    <property type="term" value="F:poly(A) RNA polymerase activity"/>
    <property type="evidence" value="ECO:0007669"/>
    <property type="project" value="InterPro"/>
</dbReference>
<protein>
    <submittedName>
        <fullName evidence="3">PAP/25A associated domain-containing protein</fullName>
    </submittedName>
</protein>
<organism evidence="3 4">
    <name type="scientific">Thecamonas trahens ATCC 50062</name>
    <dbReference type="NCBI Taxonomy" id="461836"/>
    <lineage>
        <taxon>Eukaryota</taxon>
        <taxon>Apusozoa</taxon>
        <taxon>Apusomonadida</taxon>
        <taxon>Apusomonadidae</taxon>
        <taxon>Thecamonas</taxon>
    </lineage>
</organism>
<accession>A0A0L0DRV2</accession>
<evidence type="ECO:0000259" key="2">
    <source>
        <dbReference type="Pfam" id="PF22600"/>
    </source>
</evidence>
<dbReference type="InterPro" id="IPR045862">
    <property type="entry name" value="Trf4-like"/>
</dbReference>
<keyword evidence="4" id="KW-1185">Reference proteome</keyword>
<feature type="compositionally biased region" description="Polar residues" evidence="1">
    <location>
        <begin position="97"/>
        <end position="119"/>
    </location>
</feature>
<dbReference type="CDD" id="cd05402">
    <property type="entry name" value="NT_PAP_TUTase"/>
    <property type="match status" value="1"/>
</dbReference>
<dbReference type="GO" id="GO:0003729">
    <property type="term" value="F:mRNA binding"/>
    <property type="evidence" value="ECO:0007669"/>
    <property type="project" value="TreeGrafter"/>
</dbReference>
<dbReference type="AlphaFoldDB" id="A0A0L0DRV2"/>
<reference evidence="3 4" key="1">
    <citation type="submission" date="2010-05" db="EMBL/GenBank/DDBJ databases">
        <title>The Genome Sequence of Thecamonas trahens ATCC 50062.</title>
        <authorList>
            <consortium name="The Broad Institute Genome Sequencing Platform"/>
            <person name="Russ C."/>
            <person name="Cuomo C."/>
            <person name="Shea T."/>
            <person name="Young S.K."/>
            <person name="Zeng Q."/>
            <person name="Koehrsen M."/>
            <person name="Haas B."/>
            <person name="Borodovsky M."/>
            <person name="Guigo R."/>
            <person name="Alvarado L."/>
            <person name="Berlin A."/>
            <person name="Bochicchio J."/>
            <person name="Borenstein D."/>
            <person name="Chapman S."/>
            <person name="Chen Z."/>
            <person name="Freedman E."/>
            <person name="Gellesch M."/>
            <person name="Goldberg J."/>
            <person name="Griggs A."/>
            <person name="Gujja S."/>
            <person name="Heilman E."/>
            <person name="Heiman D."/>
            <person name="Hepburn T."/>
            <person name="Howarth C."/>
            <person name="Jen D."/>
            <person name="Larson L."/>
            <person name="Mehta T."/>
            <person name="Park D."/>
            <person name="Pearson M."/>
            <person name="Roberts A."/>
            <person name="Saif S."/>
            <person name="Shenoy N."/>
            <person name="Sisk P."/>
            <person name="Stolte C."/>
            <person name="Sykes S."/>
            <person name="Thomson T."/>
            <person name="Walk T."/>
            <person name="White J."/>
            <person name="Yandava C."/>
            <person name="Burger G."/>
            <person name="Gray M.W."/>
            <person name="Holland P.W.H."/>
            <person name="King N."/>
            <person name="Lang F.B.F."/>
            <person name="Roger A.J."/>
            <person name="Ruiz-Trillo I."/>
            <person name="Lander E."/>
            <person name="Nusbaum C."/>
        </authorList>
    </citation>
    <scope>NUCLEOTIDE SEQUENCE [LARGE SCALE GENOMIC DNA]</scope>
    <source>
        <strain evidence="3 4">ATCC 50062</strain>
    </source>
</reference>
<evidence type="ECO:0000256" key="1">
    <source>
        <dbReference type="SAM" id="MobiDB-lite"/>
    </source>
</evidence>
<dbReference type="EMBL" id="GL349438">
    <property type="protein sequence ID" value="KNC54751.1"/>
    <property type="molecule type" value="Genomic_DNA"/>
</dbReference>
<dbReference type="SUPFAM" id="SSF81301">
    <property type="entry name" value="Nucleotidyltransferase"/>
    <property type="match status" value="1"/>
</dbReference>
<gene>
    <name evidence="3" type="ORF">AMSG_01602</name>
</gene>
<dbReference type="GO" id="GO:0031499">
    <property type="term" value="C:TRAMP complex"/>
    <property type="evidence" value="ECO:0007669"/>
    <property type="project" value="TreeGrafter"/>
</dbReference>
<dbReference type="PANTHER" id="PTHR23092:SF15">
    <property type="entry name" value="INACTIVE NON-CANONICAL POLY(A) RNA POLYMERASE PROTEIN TRF4-2-RELATED"/>
    <property type="match status" value="1"/>
</dbReference>
<name>A0A0L0DRV2_THETB</name>
<dbReference type="InterPro" id="IPR043519">
    <property type="entry name" value="NT_sf"/>
</dbReference>
<dbReference type="eggNOG" id="KOG1906">
    <property type="taxonomic scope" value="Eukaryota"/>
</dbReference>
<feature type="region of interest" description="Disordered" evidence="1">
    <location>
        <begin position="1"/>
        <end position="140"/>
    </location>
</feature>
<dbReference type="GO" id="GO:0005730">
    <property type="term" value="C:nucleolus"/>
    <property type="evidence" value="ECO:0007669"/>
    <property type="project" value="TreeGrafter"/>
</dbReference>
<dbReference type="OrthoDB" id="273917at2759"/>
<dbReference type="GeneID" id="25561347"/>
<dbReference type="GO" id="GO:0031123">
    <property type="term" value="P:RNA 3'-end processing"/>
    <property type="evidence" value="ECO:0007669"/>
    <property type="project" value="TreeGrafter"/>
</dbReference>
<feature type="compositionally biased region" description="Basic residues" evidence="1">
    <location>
        <begin position="534"/>
        <end position="555"/>
    </location>
</feature>
<dbReference type="Gene3D" id="1.10.1410.10">
    <property type="match status" value="1"/>
</dbReference>
<dbReference type="Gene3D" id="3.30.460.10">
    <property type="entry name" value="Beta Polymerase, domain 2"/>
    <property type="match status" value="1"/>
</dbReference>
<dbReference type="InterPro" id="IPR054708">
    <property type="entry name" value="MTPAP-like_central"/>
</dbReference>
<feature type="domain" description="Poly(A) RNA polymerase mitochondrial-like central palm" evidence="2">
    <location>
        <begin position="181"/>
        <end position="301"/>
    </location>
</feature>
<dbReference type="PANTHER" id="PTHR23092">
    <property type="entry name" value="POLY(A) RNA POLYMERASE"/>
    <property type="match status" value="1"/>
</dbReference>
<sequence length="566" mass="60370">MAGVAEPRHKQEEAEVWPHDEGCTVEKPPCGKRKKRRRRRYRVFYTHDDKYLGQVEAPSRGSGPPAPTAGKVRSGHAVRYVARSGSGSDGASSPASETNLATTVSRRSWTATESVQLSGLATPADDAPPTTMPATRPGLGTAGLANTVPLPTTAPLWFAHLGGVDYGGPGRGRVRRMLRGLSLEIESLAKMLAPTPAELELRSRLVESVRAAAGAMWPGAAVHLVGSSATSMFLPDSDLDLVVVGVSSDGLGRLYHMADALRAVPGVVEVEVLSAATVPVVKASLAYGFGIDVVFDITTGVETVARMGPLLAAYPLVRPLALVLKHMLRTHRLNSAYSGGLCSHGLVLLLISMLQFMGQVSPKHVFHSCTPPSPLPAVVTPPTTAASLPDDQALGFCFIHFLRLYGTEFVYDYRISVADGGVLSLCAEPDGPSAAEADGPRIQLRLEDPVSGGDVGAGAFMYDVVRSLFQAKYYAMAHAVRSSSLTSLLALVIDPSEFAVYARWRHSVLYPTSPPDAAPPVSPMADHTAATTRPRSKSSRSRGGRRHRNRNRNRAQRPSQDVDQGI</sequence>
<dbReference type="Pfam" id="PF22600">
    <property type="entry name" value="MTPAP-like_central"/>
    <property type="match status" value="1"/>
</dbReference>
<feature type="compositionally biased region" description="Low complexity" evidence="1">
    <location>
        <begin position="121"/>
        <end position="135"/>
    </location>
</feature>
<feature type="compositionally biased region" description="Basic and acidic residues" evidence="1">
    <location>
        <begin position="1"/>
        <end position="24"/>
    </location>
</feature>
<evidence type="ECO:0000313" key="3">
    <source>
        <dbReference type="EMBL" id="KNC54751.1"/>
    </source>
</evidence>